<evidence type="ECO:0000313" key="1">
    <source>
        <dbReference type="EMBL" id="QIG68104.1"/>
    </source>
</evidence>
<evidence type="ECO:0000313" key="2">
    <source>
        <dbReference type="Proteomes" id="UP000605518"/>
    </source>
</evidence>
<reference evidence="1" key="1">
    <citation type="submission" date="2020-01" db="EMBL/GenBank/DDBJ databases">
        <title>Patterns of diversity and host range of bacteriophage communities associated with bean-nodulatin bacteria.</title>
        <authorList>
            <person name="Vann Cauwenberghe J."/>
            <person name="Santamaria R.I."/>
            <person name="Bustos P."/>
            <person name="Juarez S."/>
            <person name="Gonzalez V."/>
        </authorList>
    </citation>
    <scope>NUCLEOTIDE SEQUENCE</scope>
</reference>
<protein>
    <submittedName>
        <fullName evidence="1">Uncharacterized protein</fullName>
    </submittedName>
</protein>
<accession>A0A7S5R998</accession>
<dbReference type="Proteomes" id="UP000605518">
    <property type="component" value="Segment"/>
</dbReference>
<name>A0A7S5R998_9CAUD</name>
<organism evidence="1 2">
    <name type="scientific">Rhizobium phage RHph_Y68</name>
    <dbReference type="NCBI Taxonomy" id="2509787"/>
    <lineage>
        <taxon>Viruses</taxon>
        <taxon>Duplodnaviria</taxon>
        <taxon>Heunggongvirae</taxon>
        <taxon>Uroviricota</taxon>
        <taxon>Caudoviricetes</taxon>
        <taxon>Pootjesviridae</taxon>
        <taxon>Staniewskivirinae</taxon>
        <taxon>Trinifflemingvirus</taxon>
        <taxon>Trinifflemingvirus Y68</taxon>
    </lineage>
</organism>
<dbReference type="EMBL" id="MN988486">
    <property type="protein sequence ID" value="QIG68104.1"/>
    <property type="molecule type" value="Genomic_DNA"/>
</dbReference>
<gene>
    <name evidence="1" type="ORF">EVB55_169</name>
</gene>
<keyword evidence="2" id="KW-1185">Reference proteome</keyword>
<sequence>MTEKPYIVVWRRTAKTSSSEPHRQRGFEFYGYKHPTMKYIVDIGPSRFGLVPLRLHHVDDVEYDLPEYG</sequence>
<proteinExistence type="predicted"/>